<accession>A0A495W2Q7</accession>
<dbReference type="GO" id="GO:0045892">
    <property type="term" value="P:negative regulation of DNA-templated transcription"/>
    <property type="evidence" value="ECO:0007669"/>
    <property type="project" value="TreeGrafter"/>
</dbReference>
<dbReference type="SMART" id="SM00346">
    <property type="entry name" value="HTH_ICLR"/>
    <property type="match status" value="1"/>
</dbReference>
<dbReference type="RefSeq" id="WP_170211916.1">
    <property type="nucleotide sequence ID" value="NZ_RBXO01000001.1"/>
</dbReference>
<dbReference type="EMBL" id="RBXO01000001">
    <property type="protein sequence ID" value="RKT55317.1"/>
    <property type="molecule type" value="Genomic_DNA"/>
</dbReference>
<keyword evidence="4" id="KW-0804">Transcription</keyword>
<feature type="domain" description="HTH iclR-type" evidence="7">
    <location>
        <begin position="10"/>
        <end position="70"/>
    </location>
</feature>
<evidence type="ECO:0000256" key="3">
    <source>
        <dbReference type="ARBA" id="ARBA00023125"/>
    </source>
</evidence>
<keyword evidence="2" id="KW-0805">Transcription regulation</keyword>
<evidence type="ECO:0000256" key="1">
    <source>
        <dbReference type="ARBA" id="ARBA00022798"/>
    </source>
</evidence>
<dbReference type="InterPro" id="IPR050707">
    <property type="entry name" value="HTH_MetabolicPath_Reg"/>
</dbReference>
<dbReference type="AlphaFoldDB" id="A0A495W2Q7"/>
<evidence type="ECO:0000256" key="4">
    <source>
        <dbReference type="ARBA" id="ARBA00023163"/>
    </source>
</evidence>
<keyword evidence="9" id="KW-1185">Reference proteome</keyword>
<keyword evidence="1" id="KW-0319">Glycerol metabolism</keyword>
<dbReference type="FunFam" id="1.10.10.10:FF:000056">
    <property type="entry name" value="IclR family transcriptional regulator"/>
    <property type="match status" value="1"/>
</dbReference>
<protein>
    <recommendedName>
        <fullName evidence="6">Glycerol operon regulatory protein</fullName>
    </recommendedName>
</protein>
<organism evidence="8 9">
    <name type="scientific">Saccharothrix australiensis</name>
    <dbReference type="NCBI Taxonomy" id="2072"/>
    <lineage>
        <taxon>Bacteria</taxon>
        <taxon>Bacillati</taxon>
        <taxon>Actinomycetota</taxon>
        <taxon>Actinomycetes</taxon>
        <taxon>Pseudonocardiales</taxon>
        <taxon>Pseudonocardiaceae</taxon>
        <taxon>Saccharothrix</taxon>
    </lineage>
</organism>
<evidence type="ECO:0000256" key="5">
    <source>
        <dbReference type="ARBA" id="ARBA00058938"/>
    </source>
</evidence>
<evidence type="ECO:0000256" key="2">
    <source>
        <dbReference type="ARBA" id="ARBA00023015"/>
    </source>
</evidence>
<dbReference type="SUPFAM" id="SSF55781">
    <property type="entry name" value="GAF domain-like"/>
    <property type="match status" value="1"/>
</dbReference>
<dbReference type="InterPro" id="IPR036388">
    <property type="entry name" value="WH-like_DNA-bd_sf"/>
</dbReference>
<dbReference type="PANTHER" id="PTHR30136:SF35">
    <property type="entry name" value="HTH-TYPE TRANSCRIPTIONAL REGULATOR RV1719"/>
    <property type="match status" value="1"/>
</dbReference>
<comment type="function">
    <text evidence="5">May be an activator protein for the gylABX operon.</text>
</comment>
<dbReference type="PANTHER" id="PTHR30136">
    <property type="entry name" value="HELIX-TURN-HELIX TRANSCRIPTIONAL REGULATOR, ICLR FAMILY"/>
    <property type="match status" value="1"/>
</dbReference>
<dbReference type="GO" id="GO:0003700">
    <property type="term" value="F:DNA-binding transcription factor activity"/>
    <property type="evidence" value="ECO:0007669"/>
    <property type="project" value="TreeGrafter"/>
</dbReference>
<comment type="caution">
    <text evidence="8">The sequence shown here is derived from an EMBL/GenBank/DDBJ whole genome shotgun (WGS) entry which is preliminary data.</text>
</comment>
<dbReference type="Pfam" id="PF09339">
    <property type="entry name" value="HTH_IclR"/>
    <property type="match status" value="1"/>
</dbReference>
<evidence type="ECO:0000313" key="9">
    <source>
        <dbReference type="Proteomes" id="UP000282084"/>
    </source>
</evidence>
<dbReference type="GO" id="GO:0003677">
    <property type="term" value="F:DNA binding"/>
    <property type="evidence" value="ECO:0007669"/>
    <property type="project" value="UniProtKB-KW"/>
</dbReference>
<dbReference type="PROSITE" id="PS51077">
    <property type="entry name" value="HTH_ICLR"/>
    <property type="match status" value="1"/>
</dbReference>
<evidence type="ECO:0000256" key="6">
    <source>
        <dbReference type="ARBA" id="ARBA00070406"/>
    </source>
</evidence>
<keyword evidence="3" id="KW-0238">DNA-binding</keyword>
<sequence length="197" mass="21382">MNMTRAESERSVLDRAFTLLDALVSRSDGVGLTWIAHYCGIPKSTAHRLLQQLEALGVVERSDGRYRVGAHVFRLGQAWEPYPRLLAAARRPLHDLAATTRTSAVLTVRRQREVLVAAASLARTEDGPRLRPGCTVPPDLHFVTTPVLAPTGRAIGVVGALVPRHGRPVFFGEAVRHAARTVSTALATSATPEATRR</sequence>
<dbReference type="GO" id="GO:0006071">
    <property type="term" value="P:glycerol metabolic process"/>
    <property type="evidence" value="ECO:0007669"/>
    <property type="project" value="UniProtKB-KW"/>
</dbReference>
<dbReference type="InterPro" id="IPR036390">
    <property type="entry name" value="WH_DNA-bd_sf"/>
</dbReference>
<reference evidence="8 9" key="1">
    <citation type="submission" date="2018-10" db="EMBL/GenBank/DDBJ databases">
        <title>Sequencing the genomes of 1000 actinobacteria strains.</title>
        <authorList>
            <person name="Klenk H.-P."/>
        </authorList>
    </citation>
    <scope>NUCLEOTIDE SEQUENCE [LARGE SCALE GENOMIC DNA]</scope>
    <source>
        <strain evidence="8 9">DSM 43800</strain>
    </source>
</reference>
<evidence type="ECO:0000259" key="7">
    <source>
        <dbReference type="PROSITE" id="PS51077"/>
    </source>
</evidence>
<dbReference type="SUPFAM" id="SSF46785">
    <property type="entry name" value="Winged helix' DNA-binding domain"/>
    <property type="match status" value="1"/>
</dbReference>
<dbReference type="Gene3D" id="1.10.10.10">
    <property type="entry name" value="Winged helix-like DNA-binding domain superfamily/Winged helix DNA-binding domain"/>
    <property type="match status" value="1"/>
</dbReference>
<evidence type="ECO:0000313" key="8">
    <source>
        <dbReference type="EMBL" id="RKT55317.1"/>
    </source>
</evidence>
<dbReference type="Proteomes" id="UP000282084">
    <property type="component" value="Unassembled WGS sequence"/>
</dbReference>
<dbReference type="InterPro" id="IPR005471">
    <property type="entry name" value="Tscrpt_reg_IclR_N"/>
</dbReference>
<gene>
    <name evidence="8" type="ORF">C8E97_3980</name>
</gene>
<name>A0A495W2Q7_9PSEU</name>
<proteinExistence type="predicted"/>